<keyword evidence="1" id="KW-0808">Transferase</keyword>
<dbReference type="EC" id="2.1.1.-" evidence="1"/>
<dbReference type="GO" id="GO:0005829">
    <property type="term" value="C:cytosol"/>
    <property type="evidence" value="ECO:0007669"/>
    <property type="project" value="TreeGrafter"/>
</dbReference>
<feature type="binding site" evidence="1">
    <location>
        <position position="65"/>
    </location>
    <ligand>
        <name>S-adenosyl-L-methionine</name>
        <dbReference type="ChEBI" id="CHEBI:59789"/>
    </ligand>
</feature>
<dbReference type="Gene3D" id="3.40.50.150">
    <property type="entry name" value="Vaccinia Virus protein VP39"/>
    <property type="match status" value="1"/>
</dbReference>
<feature type="binding site" evidence="1">
    <location>
        <position position="174"/>
    </location>
    <ligand>
        <name>S-adenosyl-L-methionine</name>
        <dbReference type="ChEBI" id="CHEBI:59789"/>
    </ligand>
</feature>
<dbReference type="InterPro" id="IPR033684">
    <property type="entry name" value="EFM6"/>
</dbReference>
<dbReference type="GO" id="GO:0016279">
    <property type="term" value="F:protein-lysine N-methyltransferase activity"/>
    <property type="evidence" value="ECO:0007669"/>
    <property type="project" value="UniProtKB-UniRule"/>
</dbReference>
<dbReference type="InterPro" id="IPR019410">
    <property type="entry name" value="Methyltransf_16"/>
</dbReference>
<dbReference type="SUPFAM" id="SSF53335">
    <property type="entry name" value="S-adenosyl-L-methionine-dependent methyltransferases"/>
    <property type="match status" value="1"/>
</dbReference>
<dbReference type="OrthoDB" id="407325at2759"/>
<keyword evidence="1" id="KW-0489">Methyltransferase</keyword>
<dbReference type="Pfam" id="PF10294">
    <property type="entry name" value="Methyltransf_16"/>
    <property type="match status" value="1"/>
</dbReference>
<keyword evidence="1" id="KW-0963">Cytoplasm</keyword>
<gene>
    <name evidence="1" type="primary">EFM6</name>
    <name evidence="2" type="ORF">GOMPHAMPRED_007896</name>
</gene>
<comment type="caution">
    <text evidence="2">The sequence shown here is derived from an EMBL/GenBank/DDBJ whole genome shotgun (WGS) entry which is preliminary data.</text>
</comment>
<proteinExistence type="inferred from homology"/>
<dbReference type="HAMAP" id="MF_03198">
    <property type="entry name" value="Methyltr_EFM6"/>
    <property type="match status" value="1"/>
</dbReference>
<dbReference type="InterPro" id="IPR029063">
    <property type="entry name" value="SAM-dependent_MTases_sf"/>
</dbReference>
<dbReference type="AlphaFoldDB" id="A0A8H3EXG3"/>
<keyword evidence="3" id="KW-1185">Reference proteome</keyword>
<accession>A0A8H3EXG3</accession>
<dbReference type="PANTHER" id="PTHR14614:SF152">
    <property type="entry name" value="PROTEIN-LYSINE N-METHYLTRANSFERASE EFM6"/>
    <property type="match status" value="1"/>
</dbReference>
<keyword evidence="1" id="KW-0949">S-adenosyl-L-methionine</keyword>
<feature type="binding site" evidence="1">
    <location>
        <begin position="91"/>
        <end position="93"/>
    </location>
    <ligand>
        <name>S-adenosyl-L-methionine</name>
        <dbReference type="ChEBI" id="CHEBI:59789"/>
    </ligand>
</feature>
<protein>
    <recommendedName>
        <fullName evidence="1">Protein-lysine N-methyltransferase EFM6</fullName>
        <ecNumber evidence="1">2.1.1.-</ecNumber>
    </recommendedName>
    <alternativeName>
        <fullName evidence="1">Elongation factor methyltransferase 6</fullName>
    </alternativeName>
</protein>
<feature type="binding site" evidence="1">
    <location>
        <position position="153"/>
    </location>
    <ligand>
        <name>S-adenosyl-L-methionine</name>
        <dbReference type="ChEBI" id="CHEBI:59789"/>
    </ligand>
</feature>
<dbReference type="EMBL" id="CAJPDQ010000008">
    <property type="protein sequence ID" value="CAF9913410.1"/>
    <property type="molecule type" value="Genomic_DNA"/>
</dbReference>
<comment type="function">
    <text evidence="1">S-adenosyl-L-methionine-dependent protein-lysine N-methyltransferase that methylates elongation factor 1-alpha.</text>
</comment>
<name>A0A8H3EXG3_9LECA</name>
<dbReference type="Proteomes" id="UP000664169">
    <property type="component" value="Unassembled WGS sequence"/>
</dbReference>
<comment type="similarity">
    <text evidence="1">Belongs to the class I-like SAM-binding methyltransferase superfamily. METTL21 family. EFM6 subfamily.</text>
</comment>
<feature type="binding site" evidence="1">
    <location>
        <position position="124"/>
    </location>
    <ligand>
        <name>S-adenosyl-L-methionine</name>
        <dbReference type="ChEBI" id="CHEBI:59789"/>
    </ligand>
</feature>
<reference evidence="2" key="1">
    <citation type="submission" date="2021-03" db="EMBL/GenBank/DDBJ databases">
        <authorList>
            <person name="Tagirdzhanova G."/>
        </authorList>
    </citation>
    <scope>NUCLEOTIDE SEQUENCE</scope>
</reference>
<sequence length="263" mass="28446">MRPTAPATESLPSSPEYDPLSIGEDLVPIRLAKAAGQTSLDFSGLLHPPLLLHEDLKEGCGGQLWPAGMVLAKYILKNLDLVRGKVILELGAGGGLVGLAVAIALRSSKEMLGSGLSPPVMITDLPVLLPLQQKNIEINQLPTTSIISCELSWGPSLPSSLPELYHTPEVVLAADCVYFEPAFPMLLETLSNLLEAPSGKSDGEIGAARMDPVCFFCMKKRRKADMRFIATLKKKFTVHDIDARQEIDEEGGGIFLYRVSRRG</sequence>
<dbReference type="GO" id="GO:0032259">
    <property type="term" value="P:methylation"/>
    <property type="evidence" value="ECO:0007669"/>
    <property type="project" value="UniProtKB-KW"/>
</dbReference>
<evidence type="ECO:0000313" key="2">
    <source>
        <dbReference type="EMBL" id="CAF9913410.1"/>
    </source>
</evidence>
<organism evidence="2 3">
    <name type="scientific">Gomphillus americanus</name>
    <dbReference type="NCBI Taxonomy" id="1940652"/>
    <lineage>
        <taxon>Eukaryota</taxon>
        <taxon>Fungi</taxon>
        <taxon>Dikarya</taxon>
        <taxon>Ascomycota</taxon>
        <taxon>Pezizomycotina</taxon>
        <taxon>Lecanoromycetes</taxon>
        <taxon>OSLEUM clade</taxon>
        <taxon>Ostropomycetidae</taxon>
        <taxon>Ostropales</taxon>
        <taxon>Graphidaceae</taxon>
        <taxon>Gomphilloideae</taxon>
        <taxon>Gomphillus</taxon>
    </lineage>
</organism>
<evidence type="ECO:0000313" key="3">
    <source>
        <dbReference type="Proteomes" id="UP000664169"/>
    </source>
</evidence>
<comment type="subcellular location">
    <subcellularLocation>
        <location evidence="1">Cytoplasm</location>
    </subcellularLocation>
</comment>
<evidence type="ECO:0000256" key="1">
    <source>
        <dbReference type="HAMAP-Rule" id="MF_03198"/>
    </source>
</evidence>
<dbReference type="PANTHER" id="PTHR14614">
    <property type="entry name" value="HEPATOCELLULAR CARCINOMA-ASSOCIATED ANTIGEN"/>
    <property type="match status" value="1"/>
</dbReference>